<evidence type="ECO:0000256" key="2">
    <source>
        <dbReference type="ARBA" id="ARBA00022692"/>
    </source>
</evidence>
<dbReference type="Ensembl" id="ENSFTIT00000003202.1">
    <property type="protein sequence ID" value="ENSFTIP00000003058.1"/>
    <property type="gene ID" value="ENSFTIG00000002117.1"/>
</dbReference>
<evidence type="ECO:0000313" key="5">
    <source>
        <dbReference type="Ensembl" id="ENSFTIP00000003058.1"/>
    </source>
</evidence>
<dbReference type="InterPro" id="IPR013106">
    <property type="entry name" value="Ig_V-set"/>
</dbReference>
<organism evidence="5 6">
    <name type="scientific">Falco tinnunculus</name>
    <name type="common">Common kestrel</name>
    <dbReference type="NCBI Taxonomy" id="100819"/>
    <lineage>
        <taxon>Eukaryota</taxon>
        <taxon>Metazoa</taxon>
        <taxon>Chordata</taxon>
        <taxon>Craniata</taxon>
        <taxon>Vertebrata</taxon>
        <taxon>Euteleostomi</taxon>
        <taxon>Archelosauria</taxon>
        <taxon>Archosauria</taxon>
        <taxon>Dinosauria</taxon>
        <taxon>Saurischia</taxon>
        <taxon>Theropoda</taxon>
        <taxon>Coelurosauria</taxon>
        <taxon>Aves</taxon>
        <taxon>Neognathae</taxon>
        <taxon>Neoaves</taxon>
        <taxon>Telluraves</taxon>
        <taxon>Australaves</taxon>
        <taxon>Falconiformes</taxon>
        <taxon>Falconidae</taxon>
        <taxon>Falco</taxon>
    </lineage>
</organism>
<dbReference type="Pfam" id="PF07686">
    <property type="entry name" value="V-set"/>
    <property type="match status" value="1"/>
</dbReference>
<evidence type="ECO:0000259" key="4">
    <source>
        <dbReference type="PROSITE" id="PS50835"/>
    </source>
</evidence>
<dbReference type="OMA" id="YSACHFR"/>
<reference evidence="5" key="1">
    <citation type="submission" date="2025-08" db="UniProtKB">
        <authorList>
            <consortium name="Ensembl"/>
        </authorList>
    </citation>
    <scope>IDENTIFICATION</scope>
</reference>
<keyword evidence="6" id="KW-1185">Reference proteome</keyword>
<comment type="subcellular location">
    <subcellularLocation>
        <location evidence="1">Membrane</location>
    </subcellularLocation>
</comment>
<dbReference type="OrthoDB" id="8442846at2759"/>
<sequence length="163" mass="17454">MSGLVGLWGIEGLPIYAAARDSGEVGGSVTHQCFYSITQANKHDRKYWCKLARNRVCYTVISTTGYTSKDHEGRVSLKDIPQNGTFMVTMTGLKKSDTGTYRCGIGTSNSDLYVSLNLTVVAGRTWLGGGDALCCQQLGSQGAGWGRTLEHPRAAAVSTISIP</sequence>
<feature type="domain" description="Ig-like" evidence="4">
    <location>
        <begin position="14"/>
        <end position="119"/>
    </location>
</feature>
<accession>A0A8C4TTD9</accession>
<evidence type="ECO:0000256" key="3">
    <source>
        <dbReference type="ARBA" id="ARBA00023136"/>
    </source>
</evidence>
<protein>
    <recommendedName>
        <fullName evidence="4">Ig-like domain-containing protein</fullName>
    </recommendedName>
</protein>
<dbReference type="InterPro" id="IPR036179">
    <property type="entry name" value="Ig-like_dom_sf"/>
</dbReference>
<dbReference type="InterPro" id="IPR007110">
    <property type="entry name" value="Ig-like_dom"/>
</dbReference>
<dbReference type="InterPro" id="IPR013783">
    <property type="entry name" value="Ig-like_fold"/>
</dbReference>
<name>A0A8C4TTD9_FALTI</name>
<dbReference type="PANTHER" id="PTHR11860">
    <property type="entry name" value="POLYMERIC-IMMUNOGLOBULIN RECEPTOR"/>
    <property type="match status" value="1"/>
</dbReference>
<dbReference type="PROSITE" id="PS50835">
    <property type="entry name" value="IG_LIKE"/>
    <property type="match status" value="1"/>
</dbReference>
<dbReference type="InterPro" id="IPR050671">
    <property type="entry name" value="CD300_family_receptors"/>
</dbReference>
<dbReference type="SUPFAM" id="SSF48726">
    <property type="entry name" value="Immunoglobulin"/>
    <property type="match status" value="1"/>
</dbReference>
<dbReference type="Proteomes" id="UP000694562">
    <property type="component" value="Unplaced"/>
</dbReference>
<dbReference type="Gene3D" id="2.60.40.10">
    <property type="entry name" value="Immunoglobulins"/>
    <property type="match status" value="1"/>
</dbReference>
<keyword evidence="3" id="KW-0472">Membrane</keyword>
<dbReference type="GO" id="GO:0005886">
    <property type="term" value="C:plasma membrane"/>
    <property type="evidence" value="ECO:0007669"/>
    <property type="project" value="TreeGrafter"/>
</dbReference>
<dbReference type="AlphaFoldDB" id="A0A8C4TTD9"/>
<dbReference type="CDD" id="cd05716">
    <property type="entry name" value="IgV_pIgR_like"/>
    <property type="match status" value="1"/>
</dbReference>
<evidence type="ECO:0000313" key="6">
    <source>
        <dbReference type="Proteomes" id="UP000694562"/>
    </source>
</evidence>
<proteinExistence type="predicted"/>
<dbReference type="GO" id="GO:0004888">
    <property type="term" value="F:transmembrane signaling receptor activity"/>
    <property type="evidence" value="ECO:0007669"/>
    <property type="project" value="TreeGrafter"/>
</dbReference>
<keyword evidence="2" id="KW-0812">Transmembrane</keyword>
<dbReference type="PANTHER" id="PTHR11860:SF49">
    <property type="entry name" value="HIGH AFFINITY IMMUNOGLOBULIN ALPHA AND IMMUNOGLOBULIN MU FC RECEPTOR"/>
    <property type="match status" value="1"/>
</dbReference>
<reference evidence="5" key="2">
    <citation type="submission" date="2025-09" db="UniProtKB">
        <authorList>
            <consortium name="Ensembl"/>
        </authorList>
    </citation>
    <scope>IDENTIFICATION</scope>
</reference>
<evidence type="ECO:0000256" key="1">
    <source>
        <dbReference type="ARBA" id="ARBA00004370"/>
    </source>
</evidence>